<evidence type="ECO:0000313" key="2">
    <source>
        <dbReference type="Proteomes" id="UP000054047"/>
    </source>
</evidence>
<protein>
    <submittedName>
        <fullName evidence="1">Uncharacterized protein</fullName>
    </submittedName>
</protein>
<organism evidence="1 2">
    <name type="scientific">Ancylostoma duodenale</name>
    <dbReference type="NCBI Taxonomy" id="51022"/>
    <lineage>
        <taxon>Eukaryota</taxon>
        <taxon>Metazoa</taxon>
        <taxon>Ecdysozoa</taxon>
        <taxon>Nematoda</taxon>
        <taxon>Chromadorea</taxon>
        <taxon>Rhabditida</taxon>
        <taxon>Rhabditina</taxon>
        <taxon>Rhabditomorpha</taxon>
        <taxon>Strongyloidea</taxon>
        <taxon>Ancylostomatidae</taxon>
        <taxon>Ancylostomatinae</taxon>
        <taxon>Ancylostoma</taxon>
    </lineage>
</organism>
<keyword evidence="2" id="KW-1185">Reference proteome</keyword>
<name>A0A0C2G594_9BILA</name>
<dbReference type="OrthoDB" id="5877507at2759"/>
<gene>
    <name evidence="1" type="ORF">ANCDUO_13668</name>
</gene>
<evidence type="ECO:0000313" key="1">
    <source>
        <dbReference type="EMBL" id="KIH56155.1"/>
    </source>
</evidence>
<sequence length="187" mass="21682">MAMIRNHVSETLHLEESRIHFTNNYFAKYHDHQPEFRYKRSKNSIAAVYLCQIDSKGTRPVTHPNKIVSVSMSVFLYQIVKLDAVKNTISLSGSFELPFLCDTTRVCDDDSLFHDIRLHQYEHSLCLQVWDSFLSEISSETLQTHRLRAMVRAKEGSFEFEVQFDDIASNDAFFYQHKALTGKLAVV</sequence>
<accession>A0A0C2G594</accession>
<dbReference type="AlphaFoldDB" id="A0A0C2G594"/>
<reference evidence="1 2" key="1">
    <citation type="submission" date="2013-12" db="EMBL/GenBank/DDBJ databases">
        <title>Draft genome of the parsitic nematode Ancylostoma duodenale.</title>
        <authorList>
            <person name="Mitreva M."/>
        </authorList>
    </citation>
    <scope>NUCLEOTIDE SEQUENCE [LARGE SCALE GENOMIC DNA]</scope>
    <source>
        <strain evidence="1 2">Zhejiang</strain>
    </source>
</reference>
<dbReference type="Proteomes" id="UP000054047">
    <property type="component" value="Unassembled WGS sequence"/>
</dbReference>
<dbReference type="EMBL" id="KN736178">
    <property type="protein sequence ID" value="KIH56155.1"/>
    <property type="molecule type" value="Genomic_DNA"/>
</dbReference>
<proteinExistence type="predicted"/>